<dbReference type="EMBL" id="CP051682">
    <property type="protein sequence ID" value="QJD97681.1"/>
    <property type="molecule type" value="Genomic_DNA"/>
</dbReference>
<accession>A0A7L5E3S7</accession>
<evidence type="ECO:0000256" key="1">
    <source>
        <dbReference type="SAM" id="MobiDB-lite"/>
    </source>
</evidence>
<reference evidence="2 3" key="1">
    <citation type="submission" date="2020-04" db="EMBL/GenBank/DDBJ databases">
        <title>Genome sequencing of novel species.</title>
        <authorList>
            <person name="Heo J."/>
            <person name="Kim S.-J."/>
            <person name="Kim J.-S."/>
            <person name="Hong S.-B."/>
            <person name="Kwon S.-W."/>
        </authorList>
    </citation>
    <scope>NUCLEOTIDE SEQUENCE [LARGE SCALE GENOMIC DNA]</scope>
    <source>
        <strain evidence="2 3">F39-2</strain>
    </source>
</reference>
<feature type="region of interest" description="Disordered" evidence="1">
    <location>
        <begin position="1"/>
        <end position="24"/>
    </location>
</feature>
<protein>
    <submittedName>
        <fullName evidence="2">Uncharacterized protein</fullName>
    </submittedName>
</protein>
<sequence>MKKLKEASEKEKKQEREDQKNHYQEALPHVPFQLALYIQHIQLSYAQHRIPSVVQHSFSVFQPPRVRA</sequence>
<evidence type="ECO:0000313" key="2">
    <source>
        <dbReference type="EMBL" id="QJD97681.1"/>
    </source>
</evidence>
<proteinExistence type="predicted"/>
<evidence type="ECO:0000313" key="3">
    <source>
        <dbReference type="Proteomes" id="UP000503278"/>
    </source>
</evidence>
<organism evidence="2 3">
    <name type="scientific">Mucilaginibacter robiniae</name>
    <dbReference type="NCBI Taxonomy" id="2728022"/>
    <lineage>
        <taxon>Bacteria</taxon>
        <taxon>Pseudomonadati</taxon>
        <taxon>Bacteroidota</taxon>
        <taxon>Sphingobacteriia</taxon>
        <taxon>Sphingobacteriales</taxon>
        <taxon>Sphingobacteriaceae</taxon>
        <taxon>Mucilaginibacter</taxon>
    </lineage>
</organism>
<name>A0A7L5E3S7_9SPHI</name>
<dbReference type="Proteomes" id="UP000503278">
    <property type="component" value="Chromosome"/>
</dbReference>
<keyword evidence="3" id="KW-1185">Reference proteome</keyword>
<feature type="compositionally biased region" description="Basic and acidic residues" evidence="1">
    <location>
        <begin position="1"/>
        <end position="23"/>
    </location>
</feature>
<dbReference type="AlphaFoldDB" id="A0A7L5E3S7"/>
<gene>
    <name evidence="2" type="ORF">HH214_18280</name>
</gene>
<dbReference type="KEGG" id="mrob:HH214_18280"/>
<dbReference type="RefSeq" id="WP_169610069.1">
    <property type="nucleotide sequence ID" value="NZ_CP051682.1"/>
</dbReference>